<evidence type="ECO:0000313" key="4">
    <source>
        <dbReference type="EMBL" id="MBB3042300.1"/>
    </source>
</evidence>
<reference evidence="4 5" key="1">
    <citation type="submission" date="2020-08" db="EMBL/GenBank/DDBJ databases">
        <title>Sequencing the genomes of 1000 actinobacteria strains.</title>
        <authorList>
            <person name="Klenk H.-P."/>
        </authorList>
    </citation>
    <scope>NUCLEOTIDE SEQUENCE [LARGE SCALE GENOMIC DNA]</scope>
    <source>
        <strain evidence="4 5">DSM 105498</strain>
    </source>
</reference>
<keyword evidence="3" id="KW-0732">Signal</keyword>
<protein>
    <recommendedName>
        <fullName evidence="6">DUF4129 domain-containing protein</fullName>
    </recommendedName>
</protein>
<evidence type="ECO:0008006" key="6">
    <source>
        <dbReference type="Google" id="ProtNLM"/>
    </source>
</evidence>
<keyword evidence="2" id="KW-0472">Membrane</keyword>
<organism evidence="4 5">
    <name type="scientific">Nocardioides soli</name>
    <dbReference type="NCBI Taxonomy" id="1036020"/>
    <lineage>
        <taxon>Bacteria</taxon>
        <taxon>Bacillati</taxon>
        <taxon>Actinomycetota</taxon>
        <taxon>Actinomycetes</taxon>
        <taxon>Propionibacteriales</taxon>
        <taxon>Nocardioidaceae</taxon>
        <taxon>Nocardioides</taxon>
    </lineage>
</organism>
<feature type="transmembrane region" description="Helical" evidence="2">
    <location>
        <begin position="172"/>
        <end position="192"/>
    </location>
</feature>
<feature type="compositionally biased region" description="Low complexity" evidence="1">
    <location>
        <begin position="31"/>
        <end position="53"/>
    </location>
</feature>
<feature type="signal peptide" evidence="3">
    <location>
        <begin position="1"/>
        <end position="19"/>
    </location>
</feature>
<feature type="compositionally biased region" description="Low complexity" evidence="1">
    <location>
        <begin position="134"/>
        <end position="154"/>
    </location>
</feature>
<feature type="compositionally biased region" description="Low complexity" evidence="1">
    <location>
        <begin position="67"/>
        <end position="99"/>
    </location>
</feature>
<dbReference type="Proteomes" id="UP000589626">
    <property type="component" value="Unassembled WGS sequence"/>
</dbReference>
<keyword evidence="5" id="KW-1185">Reference proteome</keyword>
<feature type="compositionally biased region" description="Basic and acidic residues" evidence="1">
    <location>
        <begin position="100"/>
        <end position="112"/>
    </location>
</feature>
<accession>A0A7W4VVA3</accession>
<evidence type="ECO:0000313" key="5">
    <source>
        <dbReference type="Proteomes" id="UP000589626"/>
    </source>
</evidence>
<comment type="caution">
    <text evidence="4">The sequence shown here is derived from an EMBL/GenBank/DDBJ whole genome shotgun (WGS) entry which is preliminary data.</text>
</comment>
<keyword evidence="2" id="KW-0812">Transmembrane</keyword>
<feature type="region of interest" description="Disordered" evidence="1">
    <location>
        <begin position="26"/>
        <end position="165"/>
    </location>
</feature>
<sequence length="301" mass="31203">MRLRCSGAAMACAFLVVLAGCGGEGDGTGLPSPTRTPSVEPTRTPTRTPALPSGSPGASDTPEASDSALPSESATSPSTPSDSTPSSPEASVGPTPSRTPTERPSRSPDRTPRPTATITVTDSPTPTPNPTLTPTPTTDAPSTAPASEPPASADAETDAETDDTADGGVPTWLWWVLGAVALLLVIGVPLLVRHRRRASWAADLAASEAEVAWFGRQLVPELRHDLGAWTASNVARVTEAEDQLTALASRGHDDTDRARALELRDAVRRARQDVEAMTTTPGPAQEALDAVQTRIETALGD</sequence>
<dbReference type="AlphaFoldDB" id="A0A7W4VVA3"/>
<dbReference type="RefSeq" id="WP_183592105.1">
    <property type="nucleotide sequence ID" value="NZ_JACHWR010000001.1"/>
</dbReference>
<name>A0A7W4VVA3_9ACTN</name>
<evidence type="ECO:0000256" key="1">
    <source>
        <dbReference type="SAM" id="MobiDB-lite"/>
    </source>
</evidence>
<dbReference type="PROSITE" id="PS51257">
    <property type="entry name" value="PROKAR_LIPOPROTEIN"/>
    <property type="match status" value="1"/>
</dbReference>
<feature type="compositionally biased region" description="Acidic residues" evidence="1">
    <location>
        <begin position="155"/>
        <end position="165"/>
    </location>
</feature>
<gene>
    <name evidence="4" type="ORF">FHU40_002101</name>
</gene>
<dbReference type="EMBL" id="JACHWR010000001">
    <property type="protein sequence ID" value="MBB3042300.1"/>
    <property type="molecule type" value="Genomic_DNA"/>
</dbReference>
<evidence type="ECO:0000256" key="2">
    <source>
        <dbReference type="SAM" id="Phobius"/>
    </source>
</evidence>
<feature type="chain" id="PRO_5039100724" description="DUF4129 domain-containing protein" evidence="3">
    <location>
        <begin position="20"/>
        <end position="301"/>
    </location>
</feature>
<proteinExistence type="predicted"/>
<keyword evidence="2" id="KW-1133">Transmembrane helix</keyword>
<evidence type="ECO:0000256" key="3">
    <source>
        <dbReference type="SAM" id="SignalP"/>
    </source>
</evidence>